<organism evidence="1 2">
    <name type="scientific">Tanacetum coccineum</name>
    <dbReference type="NCBI Taxonomy" id="301880"/>
    <lineage>
        <taxon>Eukaryota</taxon>
        <taxon>Viridiplantae</taxon>
        <taxon>Streptophyta</taxon>
        <taxon>Embryophyta</taxon>
        <taxon>Tracheophyta</taxon>
        <taxon>Spermatophyta</taxon>
        <taxon>Magnoliopsida</taxon>
        <taxon>eudicotyledons</taxon>
        <taxon>Gunneridae</taxon>
        <taxon>Pentapetalae</taxon>
        <taxon>asterids</taxon>
        <taxon>campanulids</taxon>
        <taxon>Asterales</taxon>
        <taxon>Asteraceae</taxon>
        <taxon>Asteroideae</taxon>
        <taxon>Anthemideae</taxon>
        <taxon>Anthemidinae</taxon>
        <taxon>Tanacetum</taxon>
    </lineage>
</organism>
<name>A0ABQ5DXB4_9ASTR</name>
<reference evidence="1" key="2">
    <citation type="submission" date="2022-01" db="EMBL/GenBank/DDBJ databases">
        <authorList>
            <person name="Yamashiro T."/>
            <person name="Shiraishi A."/>
            <person name="Satake H."/>
            <person name="Nakayama K."/>
        </authorList>
    </citation>
    <scope>NUCLEOTIDE SEQUENCE</scope>
</reference>
<accession>A0ABQ5DXB4</accession>
<proteinExistence type="predicted"/>
<evidence type="ECO:0000313" key="1">
    <source>
        <dbReference type="EMBL" id="GJT43203.1"/>
    </source>
</evidence>
<sequence>MDTIRLRWGSKSSWGECLIVKSRITCDNTNGKTTLSKAQGVPLRITSGVKVRNVYHDLYLGKKALVERENVGIDLTKSDFCPSFAEDLTAKGVGLCMADSYTGNHHEDGFMPLETI</sequence>
<dbReference type="Proteomes" id="UP001151760">
    <property type="component" value="Unassembled WGS sequence"/>
</dbReference>
<gene>
    <name evidence="1" type="ORF">Tco_0951918</name>
</gene>
<dbReference type="EMBL" id="BQNB010015708">
    <property type="protein sequence ID" value="GJT43203.1"/>
    <property type="molecule type" value="Genomic_DNA"/>
</dbReference>
<reference evidence="1" key="1">
    <citation type="journal article" date="2022" name="Int. J. Mol. Sci.">
        <title>Draft Genome of Tanacetum Coccineum: Genomic Comparison of Closely Related Tanacetum-Family Plants.</title>
        <authorList>
            <person name="Yamashiro T."/>
            <person name="Shiraishi A."/>
            <person name="Nakayama K."/>
            <person name="Satake H."/>
        </authorList>
    </citation>
    <scope>NUCLEOTIDE SEQUENCE</scope>
</reference>
<keyword evidence="2" id="KW-1185">Reference proteome</keyword>
<evidence type="ECO:0000313" key="2">
    <source>
        <dbReference type="Proteomes" id="UP001151760"/>
    </source>
</evidence>
<protein>
    <submittedName>
        <fullName evidence="1">Uncharacterized protein</fullName>
    </submittedName>
</protein>
<comment type="caution">
    <text evidence="1">The sequence shown here is derived from an EMBL/GenBank/DDBJ whole genome shotgun (WGS) entry which is preliminary data.</text>
</comment>